<feature type="transmembrane region" description="Helical" evidence="1">
    <location>
        <begin position="69"/>
        <end position="92"/>
    </location>
</feature>
<gene>
    <name evidence="2" type="ORF">PPERSA_13074</name>
</gene>
<proteinExistence type="predicted"/>
<sequence length="101" mass="12307">MSQNLHFNSQISTIFYDFPLQFYFKLLFQYLLLINLLFQNLISLYLNFSLFIIFPNFQSHYTIYQPTQLYFLNLLLLIYLLKSILSLLQFSLFSQLNYQFS</sequence>
<evidence type="ECO:0008006" key="4">
    <source>
        <dbReference type="Google" id="ProtNLM"/>
    </source>
</evidence>
<name>A0A0V0QVZ9_PSEPJ</name>
<comment type="caution">
    <text evidence="2">The sequence shown here is derived from an EMBL/GenBank/DDBJ whole genome shotgun (WGS) entry which is preliminary data.</text>
</comment>
<dbReference type="AlphaFoldDB" id="A0A0V0QVZ9"/>
<evidence type="ECO:0000256" key="1">
    <source>
        <dbReference type="SAM" id="Phobius"/>
    </source>
</evidence>
<keyword evidence="1" id="KW-0472">Membrane</keyword>
<dbReference type="Proteomes" id="UP000054937">
    <property type="component" value="Unassembled WGS sequence"/>
</dbReference>
<evidence type="ECO:0000313" key="2">
    <source>
        <dbReference type="EMBL" id="KRX06595.1"/>
    </source>
</evidence>
<organism evidence="2 3">
    <name type="scientific">Pseudocohnilembus persalinus</name>
    <name type="common">Ciliate</name>
    <dbReference type="NCBI Taxonomy" id="266149"/>
    <lineage>
        <taxon>Eukaryota</taxon>
        <taxon>Sar</taxon>
        <taxon>Alveolata</taxon>
        <taxon>Ciliophora</taxon>
        <taxon>Intramacronucleata</taxon>
        <taxon>Oligohymenophorea</taxon>
        <taxon>Scuticociliatia</taxon>
        <taxon>Philasterida</taxon>
        <taxon>Pseudocohnilembidae</taxon>
        <taxon>Pseudocohnilembus</taxon>
    </lineage>
</organism>
<keyword evidence="3" id="KW-1185">Reference proteome</keyword>
<protein>
    <recommendedName>
        <fullName evidence="4">Transmembrane protein</fullName>
    </recommendedName>
</protein>
<feature type="transmembrane region" description="Helical" evidence="1">
    <location>
        <begin position="27"/>
        <end position="57"/>
    </location>
</feature>
<reference evidence="2 3" key="1">
    <citation type="journal article" date="2015" name="Sci. Rep.">
        <title>Genome of the facultative scuticociliatosis pathogen Pseudocohnilembus persalinus provides insight into its virulence through horizontal gene transfer.</title>
        <authorList>
            <person name="Xiong J."/>
            <person name="Wang G."/>
            <person name="Cheng J."/>
            <person name="Tian M."/>
            <person name="Pan X."/>
            <person name="Warren A."/>
            <person name="Jiang C."/>
            <person name="Yuan D."/>
            <person name="Miao W."/>
        </authorList>
    </citation>
    <scope>NUCLEOTIDE SEQUENCE [LARGE SCALE GENOMIC DNA]</scope>
    <source>
        <strain evidence="2">36N120E</strain>
    </source>
</reference>
<keyword evidence="1" id="KW-1133">Transmembrane helix</keyword>
<keyword evidence="1" id="KW-0812">Transmembrane</keyword>
<accession>A0A0V0QVZ9</accession>
<dbReference type="InParanoid" id="A0A0V0QVZ9"/>
<dbReference type="EMBL" id="LDAU01000094">
    <property type="protein sequence ID" value="KRX06595.1"/>
    <property type="molecule type" value="Genomic_DNA"/>
</dbReference>
<evidence type="ECO:0000313" key="3">
    <source>
        <dbReference type="Proteomes" id="UP000054937"/>
    </source>
</evidence>